<comment type="caution">
    <text evidence="1">The sequence shown here is derived from an EMBL/GenBank/DDBJ whole genome shotgun (WGS) entry which is preliminary data.</text>
</comment>
<dbReference type="AlphaFoldDB" id="A0A928VMI0"/>
<keyword evidence="1" id="KW-0378">Hydrolase</keyword>
<evidence type="ECO:0000313" key="1">
    <source>
        <dbReference type="EMBL" id="MBE9031281.1"/>
    </source>
</evidence>
<keyword evidence="1" id="KW-0645">Protease</keyword>
<dbReference type="GO" id="GO:0008237">
    <property type="term" value="F:metallopeptidase activity"/>
    <property type="evidence" value="ECO:0007669"/>
    <property type="project" value="UniProtKB-KW"/>
</dbReference>
<organism evidence="1 2">
    <name type="scientific">Romeriopsis navalis LEGE 11480</name>
    <dbReference type="NCBI Taxonomy" id="2777977"/>
    <lineage>
        <taxon>Bacteria</taxon>
        <taxon>Bacillati</taxon>
        <taxon>Cyanobacteriota</taxon>
        <taxon>Cyanophyceae</taxon>
        <taxon>Leptolyngbyales</taxon>
        <taxon>Leptolyngbyaceae</taxon>
        <taxon>Romeriopsis</taxon>
        <taxon>Romeriopsis navalis</taxon>
    </lineage>
</organism>
<gene>
    <name evidence="1" type="ORF">IQ266_16220</name>
</gene>
<proteinExistence type="predicted"/>
<dbReference type="EMBL" id="JADEXQ010000058">
    <property type="protein sequence ID" value="MBE9031281.1"/>
    <property type="molecule type" value="Genomic_DNA"/>
</dbReference>
<name>A0A928VMI0_9CYAN</name>
<dbReference type="Proteomes" id="UP000625316">
    <property type="component" value="Unassembled WGS sequence"/>
</dbReference>
<keyword evidence="2" id="KW-1185">Reference proteome</keyword>
<dbReference type="SUPFAM" id="SSF55486">
    <property type="entry name" value="Metalloproteases ('zincins'), catalytic domain"/>
    <property type="match status" value="1"/>
</dbReference>
<protein>
    <submittedName>
        <fullName evidence="1">NF038122 family metalloprotease</fullName>
    </submittedName>
</protein>
<dbReference type="NCBIfam" id="NF038122">
    <property type="entry name" value="metallo_LGF"/>
    <property type="match status" value="1"/>
</dbReference>
<keyword evidence="1" id="KW-0482">Metalloprotease</keyword>
<sequence length="505" mass="55842">MSTQFNFTYDQGVSYNQMLGMEIAGQAWSHYLQDNTTINIHIASSSDLPAGVIGGALPAMKSRVSYENVRNALFNNRTSSLDHTASQHLSQDWRQAVEFDWVTEADEAISDQDNRQRLLRRLNMTNANAKALGIATNGSALDGFILMGKAAPWSYKFTGTTASTKLDFVSTAMHEIGHILGFVSGLDNPGELRSAWQAFQSNRMAEYEQKLWNRANSGTVLDLFRFNAERTSANPDFSYGNFGGWKKFSVDDGATALGYFANGDSINDGGDGYQASHWQSSEWYQANSVMAPALGRGRRQSIGWVDVQAMDAIGWDVRNDYAVSWGTLRDRAKAAMAAKLNTSIEWMEANKSQTVSSLRQSREADVTQMIKKSVIYEWGVDGGGWWQKVKQIFQQRALFSKIDLGAAQPLTNVTSNRSSSATTPAYPELTVQWEKSNDNAQSTIEQNGVTVQATSVQLVQVQNSEFDLNTPKAFSISVGQIAKQPGLDNQIDWGIPGDGYWDNQI</sequence>
<dbReference type="RefSeq" id="WP_264326111.1">
    <property type="nucleotide sequence ID" value="NZ_JADEXQ010000058.1"/>
</dbReference>
<evidence type="ECO:0000313" key="2">
    <source>
        <dbReference type="Proteomes" id="UP000625316"/>
    </source>
</evidence>
<accession>A0A928VMI0</accession>
<reference evidence="1" key="1">
    <citation type="submission" date="2020-10" db="EMBL/GenBank/DDBJ databases">
        <authorList>
            <person name="Castelo-Branco R."/>
            <person name="Eusebio N."/>
            <person name="Adriana R."/>
            <person name="Vieira A."/>
            <person name="Brugerolle De Fraissinette N."/>
            <person name="Rezende De Castro R."/>
            <person name="Schneider M.P."/>
            <person name="Vasconcelos V."/>
            <person name="Leao P.N."/>
        </authorList>
    </citation>
    <scope>NUCLEOTIDE SEQUENCE</scope>
    <source>
        <strain evidence="1">LEGE 11480</strain>
    </source>
</reference>
<dbReference type="Gene3D" id="3.40.390.10">
    <property type="entry name" value="Collagenase (Catalytic Domain)"/>
    <property type="match status" value="1"/>
</dbReference>
<dbReference type="InterPro" id="IPR024079">
    <property type="entry name" value="MetalloPept_cat_dom_sf"/>
</dbReference>